<comment type="caution">
    <text evidence="2">The sequence shown here is derived from an EMBL/GenBank/DDBJ whole genome shotgun (WGS) entry which is preliminary data.</text>
</comment>
<sequence length="268" mass="29080">MLQSCFRFKSARDVATTCRTPVMPVPADAAARGGNAAAADAEMSSSCSSTTSSSSHSDPERASGAKRVACPPRRPGFQRLGQLGFLEMSELRERRRAAQRALAARAVTTADTSRKERREPGSGPQPPTMNYGGAGRFIAGEILRSVFRPPVPQAQLPPTPPPMFRSDDSPKVDSPSEWSPPHADAKALLDESHGYWLGILRHRAARLPSSLSSLRTDFSSWLPVRCSVPAATIHGLRGRRCSRRCNEPVMTLSEFTAAFQCDSPNLQH</sequence>
<evidence type="ECO:0000256" key="1">
    <source>
        <dbReference type="SAM" id="MobiDB-lite"/>
    </source>
</evidence>
<evidence type="ECO:0000313" key="3">
    <source>
        <dbReference type="Proteomes" id="UP001321473"/>
    </source>
</evidence>
<feature type="compositionally biased region" description="Low complexity" evidence="1">
    <location>
        <begin position="34"/>
        <end position="56"/>
    </location>
</feature>
<feature type="compositionally biased region" description="Pro residues" evidence="1">
    <location>
        <begin position="150"/>
        <end position="163"/>
    </location>
</feature>
<dbReference type="EMBL" id="JARKHS020011808">
    <property type="protein sequence ID" value="KAK8777484.1"/>
    <property type="molecule type" value="Genomic_DNA"/>
</dbReference>
<protein>
    <submittedName>
        <fullName evidence="2">Uncharacterized protein</fullName>
    </submittedName>
</protein>
<reference evidence="2 3" key="1">
    <citation type="journal article" date="2023" name="Arcadia Sci">
        <title>De novo assembly of a long-read Amblyomma americanum tick genome.</title>
        <authorList>
            <person name="Chou S."/>
            <person name="Poskanzer K.E."/>
            <person name="Rollins M."/>
            <person name="Thuy-Boun P.S."/>
        </authorList>
    </citation>
    <scope>NUCLEOTIDE SEQUENCE [LARGE SCALE GENOMIC DNA]</scope>
    <source>
        <strain evidence="2">F_SG_1</strain>
        <tissue evidence="2">Salivary glands</tissue>
    </source>
</reference>
<dbReference type="Proteomes" id="UP001321473">
    <property type="component" value="Unassembled WGS sequence"/>
</dbReference>
<feature type="region of interest" description="Disordered" evidence="1">
    <location>
        <begin position="34"/>
        <end position="78"/>
    </location>
</feature>
<keyword evidence="3" id="KW-1185">Reference proteome</keyword>
<evidence type="ECO:0000313" key="2">
    <source>
        <dbReference type="EMBL" id="KAK8777484.1"/>
    </source>
</evidence>
<organism evidence="2 3">
    <name type="scientific">Amblyomma americanum</name>
    <name type="common">Lone star tick</name>
    <dbReference type="NCBI Taxonomy" id="6943"/>
    <lineage>
        <taxon>Eukaryota</taxon>
        <taxon>Metazoa</taxon>
        <taxon>Ecdysozoa</taxon>
        <taxon>Arthropoda</taxon>
        <taxon>Chelicerata</taxon>
        <taxon>Arachnida</taxon>
        <taxon>Acari</taxon>
        <taxon>Parasitiformes</taxon>
        <taxon>Ixodida</taxon>
        <taxon>Ixodoidea</taxon>
        <taxon>Ixodidae</taxon>
        <taxon>Amblyomminae</taxon>
        <taxon>Amblyomma</taxon>
    </lineage>
</organism>
<feature type="region of interest" description="Disordered" evidence="1">
    <location>
        <begin position="100"/>
        <end position="132"/>
    </location>
</feature>
<gene>
    <name evidence="2" type="ORF">V5799_029171</name>
</gene>
<proteinExistence type="predicted"/>
<name>A0AAQ4ERS1_AMBAM</name>
<dbReference type="AlphaFoldDB" id="A0AAQ4ERS1"/>
<accession>A0AAQ4ERS1</accession>
<feature type="region of interest" description="Disordered" evidence="1">
    <location>
        <begin position="150"/>
        <end position="181"/>
    </location>
</feature>